<evidence type="ECO:0000256" key="5">
    <source>
        <dbReference type="SAM" id="Phobius"/>
    </source>
</evidence>
<comment type="caution">
    <text evidence="6">The sequence shown here is derived from an EMBL/GenBank/DDBJ whole genome shotgun (WGS) entry which is preliminary data.</text>
</comment>
<proteinExistence type="predicted"/>
<evidence type="ECO:0000256" key="1">
    <source>
        <dbReference type="ARBA" id="ARBA00004141"/>
    </source>
</evidence>
<keyword evidence="4 5" id="KW-0472">Membrane</keyword>
<protein>
    <submittedName>
        <fullName evidence="6">Uncharacterized protein</fullName>
    </submittedName>
</protein>
<dbReference type="Pfam" id="PF01544">
    <property type="entry name" value="CorA"/>
    <property type="match status" value="1"/>
</dbReference>
<reference evidence="6" key="1">
    <citation type="journal article" date="2023" name="Mol. Phylogenet. Evol.">
        <title>Genome-scale phylogeny and comparative genomics of the fungal order Sordariales.</title>
        <authorList>
            <person name="Hensen N."/>
            <person name="Bonometti L."/>
            <person name="Westerberg I."/>
            <person name="Brannstrom I.O."/>
            <person name="Guillou S."/>
            <person name="Cros-Aarteil S."/>
            <person name="Calhoun S."/>
            <person name="Haridas S."/>
            <person name="Kuo A."/>
            <person name="Mondo S."/>
            <person name="Pangilinan J."/>
            <person name="Riley R."/>
            <person name="LaButti K."/>
            <person name="Andreopoulos B."/>
            <person name="Lipzen A."/>
            <person name="Chen C."/>
            <person name="Yan M."/>
            <person name="Daum C."/>
            <person name="Ng V."/>
            <person name="Clum A."/>
            <person name="Steindorff A."/>
            <person name="Ohm R.A."/>
            <person name="Martin F."/>
            <person name="Silar P."/>
            <person name="Natvig D.O."/>
            <person name="Lalanne C."/>
            <person name="Gautier V."/>
            <person name="Ament-Velasquez S.L."/>
            <person name="Kruys A."/>
            <person name="Hutchinson M.I."/>
            <person name="Powell A.J."/>
            <person name="Barry K."/>
            <person name="Miller A.N."/>
            <person name="Grigoriev I.V."/>
            <person name="Debuchy R."/>
            <person name="Gladieux P."/>
            <person name="Hiltunen Thoren M."/>
            <person name="Johannesson H."/>
        </authorList>
    </citation>
    <scope>NUCLEOTIDE SEQUENCE</scope>
    <source>
        <strain evidence="6">CBS 990.96</strain>
    </source>
</reference>
<dbReference type="GO" id="GO:0016020">
    <property type="term" value="C:membrane"/>
    <property type="evidence" value="ECO:0007669"/>
    <property type="project" value="UniProtKB-SubCell"/>
</dbReference>
<evidence type="ECO:0000256" key="3">
    <source>
        <dbReference type="ARBA" id="ARBA00022989"/>
    </source>
</evidence>
<dbReference type="InterPro" id="IPR045863">
    <property type="entry name" value="CorA_TM1_TM2"/>
</dbReference>
<name>A0AAN7BLN0_9PEZI</name>
<feature type="transmembrane region" description="Helical" evidence="5">
    <location>
        <begin position="414"/>
        <end position="434"/>
    </location>
</feature>
<dbReference type="Gene3D" id="1.20.58.340">
    <property type="entry name" value="Magnesium transport protein CorA, transmembrane region"/>
    <property type="match status" value="1"/>
</dbReference>
<evidence type="ECO:0000313" key="6">
    <source>
        <dbReference type="EMBL" id="KAK4225596.1"/>
    </source>
</evidence>
<sequence>MEEFFFEKHLKKAKPLGETEKTHYLEVLNYSDQFPSTSEWHILDKEDFHNYLTREGVFSPPKSRESVPFKLTSGLRLVLQEKAVHPRTFEPYILPFPHDQYKSLITEMQLPLRALESTTAVGPFCWWSITGLPSDPVFQLIFRKSDVSFKGKSTLGRGWETLLSYSFKDKITSGFVKGTEKANLEGDVVPDLQKCSTPTAHPLMLPLLLLSGDLSSENDLKQRGLRERIRLLENALSSRYTATEPAKTGGENSTEPQVESLDIDGINRELTACQCEVMWKRPQAWKKAVEKLIGAAEALWENMGQFNKGKEMREVHEWIVSRLEFVLVKLEGLENYSHVSLERLNLQREVMHSIVDQRESRLNLEIAFQQRRDGMSMKTLTLVGALFLPGTFLSSLLGMPFFDFSSDMNGGVSTRLWIYFFVMVSVTGVVLGAWQRFDQRSKNVTDEDVEQAEKLMHEIESRITKRLGQRTKARIMTLDLEQRPTQR</sequence>
<evidence type="ECO:0000256" key="4">
    <source>
        <dbReference type="ARBA" id="ARBA00023136"/>
    </source>
</evidence>
<feature type="transmembrane region" description="Helical" evidence="5">
    <location>
        <begin position="380"/>
        <end position="402"/>
    </location>
</feature>
<dbReference type="Proteomes" id="UP001301958">
    <property type="component" value="Unassembled WGS sequence"/>
</dbReference>
<keyword evidence="7" id="KW-1185">Reference proteome</keyword>
<keyword evidence="2 5" id="KW-0812">Transmembrane</keyword>
<organism evidence="6 7">
    <name type="scientific">Podospora fimiseda</name>
    <dbReference type="NCBI Taxonomy" id="252190"/>
    <lineage>
        <taxon>Eukaryota</taxon>
        <taxon>Fungi</taxon>
        <taxon>Dikarya</taxon>
        <taxon>Ascomycota</taxon>
        <taxon>Pezizomycotina</taxon>
        <taxon>Sordariomycetes</taxon>
        <taxon>Sordariomycetidae</taxon>
        <taxon>Sordariales</taxon>
        <taxon>Podosporaceae</taxon>
        <taxon>Podospora</taxon>
    </lineage>
</organism>
<dbReference type="InterPro" id="IPR002523">
    <property type="entry name" value="MgTranspt_CorA/ZnTranspt_ZntB"/>
</dbReference>
<evidence type="ECO:0000313" key="7">
    <source>
        <dbReference type="Proteomes" id="UP001301958"/>
    </source>
</evidence>
<accession>A0AAN7BLN0</accession>
<dbReference type="SUPFAM" id="SSF144083">
    <property type="entry name" value="Magnesium transport protein CorA, transmembrane region"/>
    <property type="match status" value="1"/>
</dbReference>
<comment type="subcellular location">
    <subcellularLocation>
        <location evidence="1">Membrane</location>
        <topology evidence="1">Multi-pass membrane protein</topology>
    </subcellularLocation>
</comment>
<dbReference type="AlphaFoldDB" id="A0AAN7BLN0"/>
<reference evidence="6" key="2">
    <citation type="submission" date="2023-05" db="EMBL/GenBank/DDBJ databases">
        <authorList>
            <consortium name="Lawrence Berkeley National Laboratory"/>
            <person name="Steindorff A."/>
            <person name="Hensen N."/>
            <person name="Bonometti L."/>
            <person name="Westerberg I."/>
            <person name="Brannstrom I.O."/>
            <person name="Guillou S."/>
            <person name="Cros-Aarteil S."/>
            <person name="Calhoun S."/>
            <person name="Haridas S."/>
            <person name="Kuo A."/>
            <person name="Mondo S."/>
            <person name="Pangilinan J."/>
            <person name="Riley R."/>
            <person name="Labutti K."/>
            <person name="Andreopoulos B."/>
            <person name="Lipzen A."/>
            <person name="Chen C."/>
            <person name="Yanf M."/>
            <person name="Daum C."/>
            <person name="Ng V."/>
            <person name="Clum A."/>
            <person name="Ohm R."/>
            <person name="Martin F."/>
            <person name="Silar P."/>
            <person name="Natvig D."/>
            <person name="Lalanne C."/>
            <person name="Gautier V."/>
            <person name="Ament-Velasquez S.L."/>
            <person name="Kruys A."/>
            <person name="Hutchinson M.I."/>
            <person name="Powell A.J."/>
            <person name="Barry K."/>
            <person name="Miller A.N."/>
            <person name="Grigoriev I.V."/>
            <person name="Debuchy R."/>
            <person name="Gladieux P."/>
            <person name="Thoren M.H."/>
            <person name="Johannesson H."/>
        </authorList>
    </citation>
    <scope>NUCLEOTIDE SEQUENCE</scope>
    <source>
        <strain evidence="6">CBS 990.96</strain>
    </source>
</reference>
<evidence type="ECO:0000256" key="2">
    <source>
        <dbReference type="ARBA" id="ARBA00022692"/>
    </source>
</evidence>
<keyword evidence="3 5" id="KW-1133">Transmembrane helix</keyword>
<dbReference type="EMBL" id="MU865363">
    <property type="protein sequence ID" value="KAK4225596.1"/>
    <property type="molecule type" value="Genomic_DNA"/>
</dbReference>
<gene>
    <name evidence="6" type="ORF">QBC38DRAFT_368329</name>
</gene>